<dbReference type="EMBL" id="CM026424">
    <property type="protein sequence ID" value="KAG0580699.1"/>
    <property type="molecule type" value="Genomic_DNA"/>
</dbReference>
<comment type="subcellular location">
    <subcellularLocation>
        <location evidence="2">Mitochondrion</location>
    </subcellularLocation>
</comment>
<dbReference type="InterPro" id="IPR015422">
    <property type="entry name" value="PyrdxlP-dep_Trfase_small"/>
</dbReference>
<keyword evidence="10" id="KW-1133">Transmembrane helix</keyword>
<evidence type="ECO:0000256" key="10">
    <source>
        <dbReference type="SAM" id="Phobius"/>
    </source>
</evidence>
<keyword evidence="10" id="KW-0812">Transmembrane</keyword>
<evidence type="ECO:0000256" key="5">
    <source>
        <dbReference type="ARBA" id="ARBA00013049"/>
    </source>
</evidence>
<evidence type="ECO:0000256" key="2">
    <source>
        <dbReference type="ARBA" id="ARBA00004173"/>
    </source>
</evidence>
<evidence type="ECO:0000313" key="11">
    <source>
        <dbReference type="EMBL" id="KAG0580699.1"/>
    </source>
</evidence>
<feature type="transmembrane region" description="Helical" evidence="10">
    <location>
        <begin position="174"/>
        <end position="193"/>
    </location>
</feature>
<dbReference type="GO" id="GO:0005739">
    <property type="term" value="C:mitochondrion"/>
    <property type="evidence" value="ECO:0007669"/>
    <property type="project" value="UniProtKB-SubCell"/>
</dbReference>
<dbReference type="AlphaFoldDB" id="A0A8T0ICR0"/>
<comment type="similarity">
    <text evidence="3 9">Belongs to the class-III pyridoxal-phosphate-dependent aminotransferase family.</text>
</comment>
<dbReference type="InterPro" id="IPR015424">
    <property type="entry name" value="PyrdxlP-dep_Trfase"/>
</dbReference>
<dbReference type="EC" id="2.6.1.44" evidence="5"/>
<sequence>MGGSVVAGGRTLLLPKCVSMLSWYRRGLSLAADASNELVQPEGGVPHMPPFDFTTQPYEEIQLAKRKNLLNPALFLYYKKHLNIVEGKMQYLFDESGRRCLDAFAGIVTMSLGHGHSAVLDAVVKQTKLLQHTIVNYAEALAQRMPGNLKGFGVHHALNPDPYRGLLVPMATPMISPTFLSLLYLAALLGFFIRLSRSLPTHSVSYTLRTHICFFKDVDQSGQDSAMLAGEAVELAPRIYLPAAYEIVRKAGACALQMKFRQVLVVTDTNFWGFQNQGVTPDIVTLAKGIGNGLPLAAVVATPEIAVLSTTLALLHVWR</sequence>
<evidence type="ECO:0000256" key="1">
    <source>
        <dbReference type="ARBA" id="ARBA00001933"/>
    </source>
</evidence>
<evidence type="ECO:0000256" key="6">
    <source>
        <dbReference type="ARBA" id="ARBA00022576"/>
    </source>
</evidence>
<keyword evidence="6" id="KW-0032">Aminotransferase</keyword>
<dbReference type="GO" id="GO:0008453">
    <property type="term" value="F:alanine-glyoxylate transaminase activity"/>
    <property type="evidence" value="ECO:0007669"/>
    <property type="project" value="UniProtKB-EC"/>
</dbReference>
<dbReference type="PANTHER" id="PTHR45688:SF3">
    <property type="entry name" value="ALANINE--GLYOXYLATE AMINOTRANSFERASE 2, MITOCHONDRIAL"/>
    <property type="match status" value="1"/>
</dbReference>
<evidence type="ECO:0000313" key="12">
    <source>
        <dbReference type="Proteomes" id="UP000822688"/>
    </source>
</evidence>
<gene>
    <name evidence="11" type="ORF">KC19_4G192600</name>
</gene>
<protein>
    <recommendedName>
        <fullName evidence="5">alanine--glyoxylate transaminase</fullName>
        <ecNumber evidence="5">2.6.1.44</ecNumber>
    </recommendedName>
</protein>
<dbReference type="Gene3D" id="3.40.640.10">
    <property type="entry name" value="Type I PLP-dependent aspartate aminotransferase-like (Major domain)"/>
    <property type="match status" value="1"/>
</dbReference>
<dbReference type="Gene3D" id="3.90.1150.10">
    <property type="entry name" value="Aspartate Aminotransferase, domain 1"/>
    <property type="match status" value="1"/>
</dbReference>
<dbReference type="InterPro" id="IPR015421">
    <property type="entry name" value="PyrdxlP-dep_Trfase_major"/>
</dbReference>
<comment type="subunit">
    <text evidence="4">Homotetramer.</text>
</comment>
<dbReference type="GO" id="GO:0019481">
    <property type="term" value="P:L-alanine catabolic process, by transamination"/>
    <property type="evidence" value="ECO:0007669"/>
    <property type="project" value="TreeGrafter"/>
</dbReference>
<comment type="cofactor">
    <cofactor evidence="1">
        <name>pyridoxal 5'-phosphate</name>
        <dbReference type="ChEBI" id="CHEBI:597326"/>
    </cofactor>
</comment>
<dbReference type="GO" id="GO:0009436">
    <property type="term" value="P:glyoxylate catabolic process"/>
    <property type="evidence" value="ECO:0007669"/>
    <property type="project" value="TreeGrafter"/>
</dbReference>
<keyword evidence="7" id="KW-0808">Transferase</keyword>
<evidence type="ECO:0000256" key="7">
    <source>
        <dbReference type="ARBA" id="ARBA00022679"/>
    </source>
</evidence>
<name>A0A8T0ICR0_CERPU</name>
<comment type="caution">
    <text evidence="11">The sequence shown here is derived from an EMBL/GenBank/DDBJ whole genome shotgun (WGS) entry which is preliminary data.</text>
</comment>
<keyword evidence="8 9" id="KW-0663">Pyridoxal phosphate</keyword>
<reference evidence="11" key="1">
    <citation type="submission" date="2020-06" db="EMBL/GenBank/DDBJ databases">
        <title>WGS assembly of Ceratodon purpureus strain R40.</title>
        <authorList>
            <person name="Carey S.B."/>
            <person name="Jenkins J."/>
            <person name="Shu S."/>
            <person name="Lovell J.T."/>
            <person name="Sreedasyam A."/>
            <person name="Maumus F."/>
            <person name="Tiley G.P."/>
            <person name="Fernandez-Pozo N."/>
            <person name="Barry K."/>
            <person name="Chen C."/>
            <person name="Wang M."/>
            <person name="Lipzen A."/>
            <person name="Daum C."/>
            <person name="Saski C.A."/>
            <person name="Payton A.C."/>
            <person name="Mcbreen J.C."/>
            <person name="Conrad R.E."/>
            <person name="Kollar L.M."/>
            <person name="Olsson S."/>
            <person name="Huttunen S."/>
            <person name="Landis J.B."/>
            <person name="Wickett N.J."/>
            <person name="Johnson M.G."/>
            <person name="Rensing S.A."/>
            <person name="Grimwood J."/>
            <person name="Schmutz J."/>
            <person name="Mcdaniel S.F."/>
        </authorList>
    </citation>
    <scope>NUCLEOTIDE SEQUENCE</scope>
    <source>
        <strain evidence="11">R40</strain>
    </source>
</reference>
<dbReference type="GO" id="GO:0030170">
    <property type="term" value="F:pyridoxal phosphate binding"/>
    <property type="evidence" value="ECO:0007669"/>
    <property type="project" value="InterPro"/>
</dbReference>
<dbReference type="Pfam" id="PF00202">
    <property type="entry name" value="Aminotran_3"/>
    <property type="match status" value="1"/>
</dbReference>
<keyword evidence="12" id="KW-1185">Reference proteome</keyword>
<dbReference type="InterPro" id="IPR005814">
    <property type="entry name" value="Aminotrans_3"/>
</dbReference>
<dbReference type="Proteomes" id="UP000822688">
    <property type="component" value="Chromosome 4"/>
</dbReference>
<proteinExistence type="inferred from homology"/>
<evidence type="ECO:0000256" key="8">
    <source>
        <dbReference type="ARBA" id="ARBA00022898"/>
    </source>
</evidence>
<evidence type="ECO:0000256" key="3">
    <source>
        <dbReference type="ARBA" id="ARBA00008954"/>
    </source>
</evidence>
<accession>A0A8T0ICR0</accession>
<organism evidence="11 12">
    <name type="scientific">Ceratodon purpureus</name>
    <name type="common">Fire moss</name>
    <name type="synonym">Dicranum purpureum</name>
    <dbReference type="NCBI Taxonomy" id="3225"/>
    <lineage>
        <taxon>Eukaryota</taxon>
        <taxon>Viridiplantae</taxon>
        <taxon>Streptophyta</taxon>
        <taxon>Embryophyta</taxon>
        <taxon>Bryophyta</taxon>
        <taxon>Bryophytina</taxon>
        <taxon>Bryopsida</taxon>
        <taxon>Dicranidae</taxon>
        <taxon>Pseudoditrichales</taxon>
        <taxon>Ditrichaceae</taxon>
        <taxon>Ceratodon</taxon>
    </lineage>
</organism>
<dbReference type="SUPFAM" id="SSF53383">
    <property type="entry name" value="PLP-dependent transferases"/>
    <property type="match status" value="1"/>
</dbReference>
<evidence type="ECO:0000256" key="9">
    <source>
        <dbReference type="RuleBase" id="RU003560"/>
    </source>
</evidence>
<keyword evidence="10" id="KW-0472">Membrane</keyword>
<dbReference type="PANTHER" id="PTHR45688">
    <property type="match status" value="1"/>
</dbReference>
<evidence type="ECO:0000256" key="4">
    <source>
        <dbReference type="ARBA" id="ARBA00011881"/>
    </source>
</evidence>